<dbReference type="InterPro" id="IPR039252">
    <property type="entry name" value="RALFL27"/>
</dbReference>
<evidence type="ECO:0000256" key="6">
    <source>
        <dbReference type="ARBA" id="ARBA00023157"/>
    </source>
</evidence>
<evidence type="ECO:0000256" key="7">
    <source>
        <dbReference type="SAM" id="SignalP"/>
    </source>
</evidence>
<dbReference type="GO" id="GO:0005179">
    <property type="term" value="F:hormone activity"/>
    <property type="evidence" value="ECO:0007669"/>
    <property type="project" value="UniProtKB-KW"/>
</dbReference>
<name>A0AA88RII4_9ASTE</name>
<keyword evidence="3" id="KW-0964">Secreted</keyword>
<comment type="similarity">
    <text evidence="2">Belongs to the plant rapid alkalinization factor (RALF) family.</text>
</comment>
<keyword evidence="9" id="KW-1185">Reference proteome</keyword>
<evidence type="ECO:0000256" key="2">
    <source>
        <dbReference type="ARBA" id="ARBA00009178"/>
    </source>
</evidence>
<dbReference type="EMBL" id="JAVXUO010001073">
    <property type="protein sequence ID" value="KAK2986303.1"/>
    <property type="molecule type" value="Genomic_DNA"/>
</dbReference>
<dbReference type="AlphaFoldDB" id="A0AA88RII4"/>
<comment type="subcellular location">
    <subcellularLocation>
        <location evidence="1">Secreted</location>
    </subcellularLocation>
</comment>
<evidence type="ECO:0000256" key="3">
    <source>
        <dbReference type="ARBA" id="ARBA00022525"/>
    </source>
</evidence>
<proteinExistence type="inferred from homology"/>
<dbReference type="GO" id="GO:0005576">
    <property type="term" value="C:extracellular region"/>
    <property type="evidence" value="ECO:0007669"/>
    <property type="project" value="UniProtKB-SubCell"/>
</dbReference>
<evidence type="ECO:0008006" key="10">
    <source>
        <dbReference type="Google" id="ProtNLM"/>
    </source>
</evidence>
<dbReference type="InterPro" id="IPR008801">
    <property type="entry name" value="RALF"/>
</dbReference>
<feature type="chain" id="PRO_5041717345" description="Rapid alkalinization factor" evidence="7">
    <location>
        <begin position="30"/>
        <end position="114"/>
    </location>
</feature>
<reference evidence="8" key="1">
    <citation type="submission" date="2022-12" db="EMBL/GenBank/DDBJ databases">
        <title>Draft genome assemblies for two species of Escallonia (Escalloniales).</title>
        <authorList>
            <person name="Chanderbali A."/>
            <person name="Dervinis C."/>
            <person name="Anghel I."/>
            <person name="Soltis D."/>
            <person name="Soltis P."/>
            <person name="Zapata F."/>
        </authorList>
    </citation>
    <scope>NUCLEOTIDE SEQUENCE</scope>
    <source>
        <strain evidence="8">UCBG92.1500</strain>
        <tissue evidence="8">Leaf</tissue>
    </source>
</reference>
<dbReference type="Pfam" id="PF05498">
    <property type="entry name" value="RALF"/>
    <property type="match status" value="1"/>
</dbReference>
<dbReference type="PANTHER" id="PTHR39112:SF1">
    <property type="entry name" value="PROTEIN RALF-LIKE 27"/>
    <property type="match status" value="1"/>
</dbReference>
<evidence type="ECO:0000256" key="1">
    <source>
        <dbReference type="ARBA" id="ARBA00004613"/>
    </source>
</evidence>
<evidence type="ECO:0000256" key="4">
    <source>
        <dbReference type="ARBA" id="ARBA00022702"/>
    </source>
</evidence>
<evidence type="ECO:0000313" key="8">
    <source>
        <dbReference type="EMBL" id="KAK2986303.1"/>
    </source>
</evidence>
<evidence type="ECO:0000256" key="5">
    <source>
        <dbReference type="ARBA" id="ARBA00022729"/>
    </source>
</evidence>
<sequence>MGIELKRPSWLCFTVAVLVILLGTSLQRADCVTKGSNHTSSRCNGSTSECSTSADRDALLVEFQVIEASLVNSISVGALKRSNAYCNGNTYGSCISAQLQQYKRPCTDLNRCKH</sequence>
<organism evidence="8 9">
    <name type="scientific">Escallonia rubra</name>
    <dbReference type="NCBI Taxonomy" id="112253"/>
    <lineage>
        <taxon>Eukaryota</taxon>
        <taxon>Viridiplantae</taxon>
        <taxon>Streptophyta</taxon>
        <taxon>Embryophyta</taxon>
        <taxon>Tracheophyta</taxon>
        <taxon>Spermatophyta</taxon>
        <taxon>Magnoliopsida</taxon>
        <taxon>eudicotyledons</taxon>
        <taxon>Gunneridae</taxon>
        <taxon>Pentapetalae</taxon>
        <taxon>asterids</taxon>
        <taxon>campanulids</taxon>
        <taxon>Escalloniales</taxon>
        <taxon>Escalloniaceae</taxon>
        <taxon>Escallonia</taxon>
    </lineage>
</organism>
<accession>A0AA88RII4</accession>
<protein>
    <recommendedName>
        <fullName evidence="10">Rapid alkalinization factor</fullName>
    </recommendedName>
</protein>
<keyword evidence="5 7" id="KW-0732">Signal</keyword>
<feature type="signal peptide" evidence="7">
    <location>
        <begin position="1"/>
        <end position="29"/>
    </location>
</feature>
<dbReference type="Proteomes" id="UP001187471">
    <property type="component" value="Unassembled WGS sequence"/>
</dbReference>
<dbReference type="PANTHER" id="PTHR39112">
    <property type="entry name" value="PROTEIN RALF-LIKE 27-RELATED"/>
    <property type="match status" value="1"/>
</dbReference>
<gene>
    <name evidence="8" type="ORF">RJ640_021872</name>
</gene>
<keyword evidence="6" id="KW-1015">Disulfide bond</keyword>
<keyword evidence="4" id="KW-0372">Hormone</keyword>
<comment type="caution">
    <text evidence="8">The sequence shown here is derived from an EMBL/GenBank/DDBJ whole genome shotgun (WGS) entry which is preliminary data.</text>
</comment>
<evidence type="ECO:0000313" key="9">
    <source>
        <dbReference type="Proteomes" id="UP001187471"/>
    </source>
</evidence>